<dbReference type="InterPro" id="IPR000467">
    <property type="entry name" value="G_patch_dom"/>
</dbReference>
<evidence type="ECO:0000259" key="2">
    <source>
        <dbReference type="PROSITE" id="PS50174"/>
    </source>
</evidence>
<dbReference type="SMART" id="SM00443">
    <property type="entry name" value="G_patch"/>
    <property type="match status" value="1"/>
</dbReference>
<keyword evidence="4" id="KW-1185">Reference proteome</keyword>
<dbReference type="PANTHER" id="PTHR23106">
    <property type="entry name" value="ANGIOGENIC FACTOR WITH G PATCH AND FHA DOMAINS 1"/>
    <property type="match status" value="1"/>
</dbReference>
<dbReference type="PROSITE" id="PS50174">
    <property type="entry name" value="G_PATCH"/>
    <property type="match status" value="1"/>
</dbReference>
<dbReference type="InterPro" id="IPR053027">
    <property type="entry name" value="AGGF1"/>
</dbReference>
<dbReference type="Pfam" id="PF01585">
    <property type="entry name" value="G-patch"/>
    <property type="match status" value="1"/>
</dbReference>
<reference evidence="3 4" key="1">
    <citation type="submission" date="2018-11" db="EMBL/GenBank/DDBJ databases">
        <authorList>
            <consortium name="Pathogen Informatics"/>
        </authorList>
    </citation>
    <scope>NUCLEOTIDE SEQUENCE [LARGE SCALE GENOMIC DNA]</scope>
    <source>
        <strain evidence="3 4">Egypt</strain>
    </source>
</reference>
<evidence type="ECO:0000313" key="4">
    <source>
        <dbReference type="Proteomes" id="UP000272942"/>
    </source>
</evidence>
<accession>A0A3P8GFN9</accession>
<evidence type="ECO:0000256" key="1">
    <source>
        <dbReference type="SAM" id="MobiDB-lite"/>
    </source>
</evidence>
<feature type="region of interest" description="Disordered" evidence="1">
    <location>
        <begin position="112"/>
        <end position="208"/>
    </location>
</feature>
<dbReference type="OrthoDB" id="2538319at2759"/>
<dbReference type="AlphaFoldDB" id="A0A3P8GFN9"/>
<dbReference type="GO" id="GO:0003676">
    <property type="term" value="F:nucleic acid binding"/>
    <property type="evidence" value="ECO:0007669"/>
    <property type="project" value="InterPro"/>
</dbReference>
<feature type="domain" description="G-patch" evidence="2">
    <location>
        <begin position="151"/>
        <end position="198"/>
    </location>
</feature>
<dbReference type="Proteomes" id="UP000272942">
    <property type="component" value="Unassembled WGS sequence"/>
</dbReference>
<evidence type="ECO:0000313" key="3">
    <source>
        <dbReference type="EMBL" id="VDP69254.1"/>
    </source>
</evidence>
<protein>
    <recommendedName>
        <fullName evidence="2">G-patch domain-containing protein</fullName>
    </recommendedName>
</protein>
<dbReference type="EMBL" id="UZAN01040320">
    <property type="protein sequence ID" value="VDP69254.1"/>
    <property type="molecule type" value="Genomic_DNA"/>
</dbReference>
<name>A0A3P8GFN9_9TREM</name>
<dbReference type="PANTHER" id="PTHR23106:SF24">
    <property type="entry name" value="ANGIOGENIC FACTOR WITH G PATCH AND FHA DOMAINS 1"/>
    <property type="match status" value="1"/>
</dbReference>
<sequence>MVHVHEGHECCGQCDPETVRMAMEEAQVPIVSPNEGESATADADLCDGTPEQPTVFLTAAEIRELERRATLDQLKEQYGVKHRVPLNTETVYRDRAALRRAIEKNMKAAGYVSVERNKRDSLTTRETRPRSPSPSQSPATVTQSVTEPLAEDNRGAKLLSKMGWNPGQGLGKSNHGIVEPISVSQRSAPLAGLGYSDPRGPIFRGRPR</sequence>
<feature type="compositionally biased region" description="Basic and acidic residues" evidence="1">
    <location>
        <begin position="115"/>
        <end position="129"/>
    </location>
</feature>
<organism evidence="3 4">
    <name type="scientific">Echinostoma caproni</name>
    <dbReference type="NCBI Taxonomy" id="27848"/>
    <lineage>
        <taxon>Eukaryota</taxon>
        <taxon>Metazoa</taxon>
        <taxon>Spiralia</taxon>
        <taxon>Lophotrochozoa</taxon>
        <taxon>Platyhelminthes</taxon>
        <taxon>Trematoda</taxon>
        <taxon>Digenea</taxon>
        <taxon>Plagiorchiida</taxon>
        <taxon>Echinostomata</taxon>
        <taxon>Echinostomatoidea</taxon>
        <taxon>Echinostomatidae</taxon>
        <taxon>Echinostoma</taxon>
    </lineage>
</organism>
<gene>
    <name evidence="3" type="ORF">ECPE_LOCUS3354</name>
</gene>
<proteinExistence type="predicted"/>